<evidence type="ECO:0000256" key="2">
    <source>
        <dbReference type="ARBA" id="ARBA00022737"/>
    </source>
</evidence>
<dbReference type="InterPro" id="IPR015943">
    <property type="entry name" value="WD40/YVTN_repeat-like_dom_sf"/>
</dbReference>
<name>A0A9P1N4P7_9PELO</name>
<dbReference type="EMBL" id="CANHGI010000004">
    <property type="protein sequence ID" value="CAI5447747.1"/>
    <property type="molecule type" value="Genomic_DNA"/>
</dbReference>
<comment type="caution">
    <text evidence="7">The sequence shown here is derived from an EMBL/GenBank/DDBJ whole genome shotgun (WGS) entry which is preliminary data.</text>
</comment>
<evidence type="ECO:0008006" key="9">
    <source>
        <dbReference type="Google" id="ProtNLM"/>
    </source>
</evidence>
<dbReference type="InterPro" id="IPR059157">
    <property type="entry name" value="WDR36-Utp21_N"/>
</dbReference>
<dbReference type="Pfam" id="PF04192">
    <property type="entry name" value="Utp21"/>
    <property type="match status" value="1"/>
</dbReference>
<dbReference type="GO" id="GO:0032040">
    <property type="term" value="C:small-subunit processome"/>
    <property type="evidence" value="ECO:0007669"/>
    <property type="project" value="InterPro"/>
</dbReference>
<evidence type="ECO:0000256" key="1">
    <source>
        <dbReference type="ARBA" id="ARBA00022574"/>
    </source>
</evidence>
<dbReference type="PROSITE" id="PS50082">
    <property type="entry name" value="WD_REPEATS_2"/>
    <property type="match status" value="4"/>
</dbReference>
<gene>
    <name evidence="7" type="ORF">CAMP_LOCUS10384</name>
</gene>
<dbReference type="GO" id="GO:0034388">
    <property type="term" value="C:Pwp2p-containing subcomplex of 90S preribosome"/>
    <property type="evidence" value="ECO:0007669"/>
    <property type="project" value="TreeGrafter"/>
</dbReference>
<dbReference type="PANTHER" id="PTHR22840">
    <property type="entry name" value="WD REPEAT-CONTAINING PROTEIN 36"/>
    <property type="match status" value="1"/>
</dbReference>
<evidence type="ECO:0000256" key="4">
    <source>
        <dbReference type="SAM" id="MobiDB-lite"/>
    </source>
</evidence>
<sequence>MKRAHSELFSPYRFVGVVTGDVAPSVRTTFVGKKSMLSVLCPIDNVIVQYNGQKLRAVGMSEPLPHKIDAITSSSSCVYASASKEIAILPFCRDITAKIAIPIKTKFMELIGTQLIVIDIENGVRIIDVEKQETVLYLEGSPDFEITSICHPSTYLNKIVLGSAQGKLRILNFRTGKVIHEFEREFGAGICVLRQSTALDIIAIGLENGQVILHNLKSDKILHKFRHDAKITEISFRDDGESSMVTADSNGVLAVWNLEKQELIGKVMNIHTANVNLLHFIPGEPILISASTDNSLRTWIFDGADGMPRELVQLEGHAKPVTSVQFANKHHILSSGMDGSVRKYDVQSLTMRHKLGTAATMSKTQAKKKGVNFENVRLENVVEMAVGWQREAAWDNVVCRHKDSLEITTWTTRNNCAGSVKIEHERFKNDASLIGTIATSICLSPCGNFVFVGYSSGHLDKFNIQSGRFINSFTEKPAKKSTQKGGKKKAEIEKRTAHGSPITSLTIDQRGIELASGCRNGVIRFWNLANNQCIIRLRTPSNLRIEKSVASPANNLIAVACQDENGKSSVTIIDSICHQIVRSFTQIGSKTTSIEFSPDGKWLLIADSDCHIRIFELTTSNLIDVLLFAKPCVGISFNSTGEFLATAHENEQAIYIWANKTMFLAHVNIRALELDYLPSWKDQEEDQVEKSDEEIMENEIIDCDDDDILEEEENRLRNLQLDETLVTYSGLAPSRWANLPDLAMIKERNKPTDAPRKIKQAPFFLTAAPTLEGFEFESQDFGDEPDSESRILQNKRNLLELESSFTKLLRNAKNEADLIDAFESLKAMSLTAIDFQIRSLATTVLATFFRMLLEVLKTKRDFELAQAYLTTAIKIHRTEIWKKSDETNDDELDEVLQLLSEAQNQSWNQYEELMIEDMAVVQWIKNALL</sequence>
<evidence type="ECO:0000259" key="6">
    <source>
        <dbReference type="Pfam" id="PF25171"/>
    </source>
</evidence>
<dbReference type="PROSITE" id="PS50294">
    <property type="entry name" value="WD_REPEATS_REGION"/>
    <property type="match status" value="2"/>
</dbReference>
<dbReference type="OrthoDB" id="10250769at2759"/>
<feature type="region of interest" description="Disordered" evidence="4">
    <location>
        <begin position="477"/>
        <end position="496"/>
    </location>
</feature>
<feature type="repeat" description="WD" evidence="3">
    <location>
        <begin position="495"/>
        <end position="536"/>
    </location>
</feature>
<dbReference type="SUPFAM" id="SSF50998">
    <property type="entry name" value="Quinoprotein alcohol dehydrogenase-like"/>
    <property type="match status" value="1"/>
</dbReference>
<dbReference type="FunFam" id="2.130.10.10:FF:002016">
    <property type="entry name" value="Protein CBG22378"/>
    <property type="match status" value="1"/>
</dbReference>
<organism evidence="7 8">
    <name type="scientific">Caenorhabditis angaria</name>
    <dbReference type="NCBI Taxonomy" id="860376"/>
    <lineage>
        <taxon>Eukaryota</taxon>
        <taxon>Metazoa</taxon>
        <taxon>Ecdysozoa</taxon>
        <taxon>Nematoda</taxon>
        <taxon>Chromadorea</taxon>
        <taxon>Rhabditida</taxon>
        <taxon>Rhabditina</taxon>
        <taxon>Rhabditomorpha</taxon>
        <taxon>Rhabditoidea</taxon>
        <taxon>Rhabditidae</taxon>
        <taxon>Peloderinae</taxon>
        <taxon>Caenorhabditis</taxon>
    </lineage>
</organism>
<feature type="domain" description="WDR36/Utp21 N-terminal" evidence="6">
    <location>
        <begin position="39"/>
        <end position="302"/>
    </location>
</feature>
<dbReference type="InterPro" id="IPR011047">
    <property type="entry name" value="Quinoprotein_ADH-like_sf"/>
</dbReference>
<evidence type="ECO:0000256" key="3">
    <source>
        <dbReference type="PROSITE-ProRule" id="PRU00221"/>
    </source>
</evidence>
<dbReference type="AlphaFoldDB" id="A0A9P1N4P7"/>
<dbReference type="InterPro" id="IPR019775">
    <property type="entry name" value="WD40_repeat_CS"/>
</dbReference>
<dbReference type="SMART" id="SM00320">
    <property type="entry name" value="WD40"/>
    <property type="match status" value="9"/>
</dbReference>
<dbReference type="PROSITE" id="PS00678">
    <property type="entry name" value="WD_REPEATS_1"/>
    <property type="match status" value="2"/>
</dbReference>
<keyword evidence="2" id="KW-0677">Repeat</keyword>
<dbReference type="Gene3D" id="2.130.10.10">
    <property type="entry name" value="YVTN repeat-like/Quinoprotein amine dehydrogenase"/>
    <property type="match status" value="2"/>
</dbReference>
<feature type="repeat" description="WD" evidence="3">
    <location>
        <begin position="314"/>
        <end position="354"/>
    </location>
</feature>
<dbReference type="GO" id="GO:0006364">
    <property type="term" value="P:rRNA processing"/>
    <property type="evidence" value="ECO:0007669"/>
    <property type="project" value="InterPro"/>
</dbReference>
<dbReference type="InterPro" id="IPR007319">
    <property type="entry name" value="WDR36/Utp21_C"/>
</dbReference>
<dbReference type="Pfam" id="PF25168">
    <property type="entry name" value="Beta-prop_WDR36-Utp21_2nd"/>
    <property type="match status" value="1"/>
</dbReference>
<dbReference type="Pfam" id="PF25171">
    <property type="entry name" value="Beta-prop_WDR36-Utp21_1st"/>
    <property type="match status" value="1"/>
</dbReference>
<feature type="repeat" description="WD" evidence="3">
    <location>
        <begin position="268"/>
        <end position="299"/>
    </location>
</feature>
<evidence type="ECO:0000313" key="7">
    <source>
        <dbReference type="EMBL" id="CAI5447747.1"/>
    </source>
</evidence>
<dbReference type="Proteomes" id="UP001152747">
    <property type="component" value="Unassembled WGS sequence"/>
</dbReference>
<evidence type="ECO:0000313" key="8">
    <source>
        <dbReference type="Proteomes" id="UP001152747"/>
    </source>
</evidence>
<proteinExistence type="predicted"/>
<dbReference type="InterPro" id="IPR001680">
    <property type="entry name" value="WD40_rpt"/>
</dbReference>
<feature type="repeat" description="WD" evidence="3">
    <location>
        <begin position="224"/>
        <end position="266"/>
    </location>
</feature>
<keyword evidence="8" id="KW-1185">Reference proteome</keyword>
<feature type="domain" description="WDR36/Utp21 C-terminal" evidence="5">
    <location>
        <begin position="720"/>
        <end position="925"/>
    </location>
</feature>
<reference evidence="7" key="1">
    <citation type="submission" date="2022-11" db="EMBL/GenBank/DDBJ databases">
        <authorList>
            <person name="Kikuchi T."/>
        </authorList>
    </citation>
    <scope>NUCLEOTIDE SEQUENCE</scope>
    <source>
        <strain evidence="7">PS1010</strain>
    </source>
</reference>
<keyword evidence="1 3" id="KW-0853">WD repeat</keyword>
<accession>A0A9P1N4P7</accession>
<dbReference type="PANTHER" id="PTHR22840:SF12">
    <property type="entry name" value="WD REPEAT-CONTAINING PROTEIN 36"/>
    <property type="match status" value="1"/>
</dbReference>
<protein>
    <recommendedName>
        <fullName evidence="9">Small-subunit processome Utp21 domain-containing protein</fullName>
    </recommendedName>
</protein>
<evidence type="ECO:0000259" key="5">
    <source>
        <dbReference type="Pfam" id="PF04192"/>
    </source>
</evidence>